<accession>A0A552PQL1</accession>
<keyword evidence="1" id="KW-1133">Transmembrane helix</keyword>
<keyword evidence="1" id="KW-0812">Transmembrane</keyword>
<name>A0A552PQL1_9CHRO</name>
<dbReference type="Proteomes" id="UP000317165">
    <property type="component" value="Unassembled WGS sequence"/>
</dbReference>
<comment type="caution">
    <text evidence="2">The sequence shown here is derived from an EMBL/GenBank/DDBJ whole genome shotgun (WGS) entry which is preliminary data.</text>
</comment>
<gene>
    <name evidence="2" type="ORF">EWV53_17390</name>
</gene>
<reference evidence="2 3" key="1">
    <citation type="submission" date="2019-01" db="EMBL/GenBank/DDBJ databases">
        <title>Coherence of Microcystis species and biogeography revealed through population genomics.</title>
        <authorList>
            <person name="Perez-Carrascal O.M."/>
            <person name="Terrat Y."/>
            <person name="Giani A."/>
            <person name="Fortin N."/>
            <person name="Tromas N."/>
            <person name="Shapiro B.J."/>
        </authorList>
    </citation>
    <scope>NUCLEOTIDE SEQUENCE [LARGE SCALE GENOMIC DNA]</scope>
    <source>
        <strain evidence="2">Mp_MB_F_20051200_S9</strain>
    </source>
</reference>
<feature type="transmembrane region" description="Helical" evidence="1">
    <location>
        <begin position="7"/>
        <end position="27"/>
    </location>
</feature>
<protein>
    <submittedName>
        <fullName evidence="2">Uncharacterized protein</fullName>
    </submittedName>
</protein>
<dbReference type="AlphaFoldDB" id="A0A552PQL1"/>
<dbReference type="Gene3D" id="3.40.50.300">
    <property type="entry name" value="P-loop containing nucleotide triphosphate hydrolases"/>
    <property type="match status" value="1"/>
</dbReference>
<evidence type="ECO:0000313" key="3">
    <source>
        <dbReference type="Proteomes" id="UP000317165"/>
    </source>
</evidence>
<dbReference type="EMBL" id="SFAC01000203">
    <property type="protein sequence ID" value="TRV59176.1"/>
    <property type="molecule type" value="Genomic_DNA"/>
</dbReference>
<keyword evidence="1" id="KW-0472">Membrane</keyword>
<dbReference type="SUPFAM" id="SSF52540">
    <property type="entry name" value="P-loop containing nucleoside triphosphate hydrolases"/>
    <property type="match status" value="1"/>
</dbReference>
<evidence type="ECO:0000313" key="2">
    <source>
        <dbReference type="EMBL" id="TRV59176.1"/>
    </source>
</evidence>
<feature type="transmembrane region" description="Helical" evidence="1">
    <location>
        <begin position="33"/>
        <end position="50"/>
    </location>
</feature>
<dbReference type="InterPro" id="IPR027417">
    <property type="entry name" value="P-loop_NTPase"/>
</dbReference>
<evidence type="ECO:0000256" key="1">
    <source>
        <dbReference type="SAM" id="Phobius"/>
    </source>
</evidence>
<sequence>MSSKGIVVIILFLFFTVLVICWIFATLGATSEGVIALVVFVLVPVGGYLFKPIRDELDSFISNLFIKKSIYRICIFGRPGSGKSTFIETAFTLINPNRDRRSTEVFDYYEFKVQLGLRNFADVAIADYKGQNPSQVIIQASPDFFGSEGSRVINAVLLIVDLVPRKTDEKGKLLSDEALFEWLKQGDIIGKIEARVQEHHDYINEASLELLFASLYSSNLKSVIFLINKLDLIDNLINDGYITLNNFRNGKEYAKHKFEIMIKNISRACSELKIEDFSEDSSVFTVCAKKTDDLKPLIVNLLGKRN</sequence>
<organism evidence="2 3">
    <name type="scientific">Microcystis panniformis Mp_MB_F_20051200_S9</name>
    <dbReference type="NCBI Taxonomy" id="2486223"/>
    <lineage>
        <taxon>Bacteria</taxon>
        <taxon>Bacillati</taxon>
        <taxon>Cyanobacteriota</taxon>
        <taxon>Cyanophyceae</taxon>
        <taxon>Oscillatoriophycideae</taxon>
        <taxon>Chroococcales</taxon>
        <taxon>Microcystaceae</taxon>
        <taxon>Microcystis</taxon>
    </lineage>
</organism>
<proteinExistence type="predicted"/>